<keyword evidence="2 5" id="KW-0812">Transmembrane</keyword>
<keyword evidence="4 5" id="KW-0472">Membrane</keyword>
<feature type="transmembrane region" description="Helical" evidence="5">
    <location>
        <begin position="358"/>
        <end position="378"/>
    </location>
</feature>
<name>A0ABT2CWP1_9BURK</name>
<evidence type="ECO:0000256" key="3">
    <source>
        <dbReference type="ARBA" id="ARBA00022989"/>
    </source>
</evidence>
<feature type="transmembrane region" description="Helical" evidence="5">
    <location>
        <begin position="384"/>
        <end position="407"/>
    </location>
</feature>
<feature type="transmembrane region" description="Helical" evidence="5">
    <location>
        <begin position="63"/>
        <end position="83"/>
    </location>
</feature>
<keyword evidence="7" id="KW-0436">Ligase</keyword>
<dbReference type="PANTHER" id="PTHR37422:SF13">
    <property type="entry name" value="LIPOPOLYSACCHARIDE BIOSYNTHESIS PROTEIN PA4999-RELATED"/>
    <property type="match status" value="1"/>
</dbReference>
<dbReference type="RefSeq" id="WP_258811566.1">
    <property type="nucleotide sequence ID" value="NZ_JANUGU010000002.1"/>
</dbReference>
<evidence type="ECO:0000256" key="2">
    <source>
        <dbReference type="ARBA" id="ARBA00022692"/>
    </source>
</evidence>
<dbReference type="PANTHER" id="PTHR37422">
    <property type="entry name" value="TEICHURONIC ACID BIOSYNTHESIS PROTEIN TUAE"/>
    <property type="match status" value="1"/>
</dbReference>
<feature type="transmembrane region" description="Helical" evidence="5">
    <location>
        <begin position="12"/>
        <end position="43"/>
    </location>
</feature>
<feature type="transmembrane region" description="Helical" evidence="5">
    <location>
        <begin position="324"/>
        <end position="351"/>
    </location>
</feature>
<dbReference type="Pfam" id="PF04932">
    <property type="entry name" value="Wzy_C"/>
    <property type="match status" value="1"/>
</dbReference>
<feature type="transmembrane region" description="Helical" evidence="5">
    <location>
        <begin position="190"/>
        <end position="212"/>
    </location>
</feature>
<evidence type="ECO:0000256" key="5">
    <source>
        <dbReference type="SAM" id="Phobius"/>
    </source>
</evidence>
<feature type="transmembrane region" description="Helical" evidence="5">
    <location>
        <begin position="117"/>
        <end position="135"/>
    </location>
</feature>
<comment type="subcellular location">
    <subcellularLocation>
        <location evidence="1">Membrane</location>
        <topology evidence="1">Multi-pass membrane protein</topology>
    </subcellularLocation>
</comment>
<dbReference type="GO" id="GO:0016874">
    <property type="term" value="F:ligase activity"/>
    <property type="evidence" value="ECO:0007669"/>
    <property type="project" value="UniProtKB-KW"/>
</dbReference>
<feature type="domain" description="O-antigen ligase-related" evidence="6">
    <location>
        <begin position="185"/>
        <end position="340"/>
    </location>
</feature>
<keyword evidence="8" id="KW-1185">Reference proteome</keyword>
<evidence type="ECO:0000259" key="6">
    <source>
        <dbReference type="Pfam" id="PF04932"/>
    </source>
</evidence>
<comment type="caution">
    <text evidence="7">The sequence shown here is derived from an EMBL/GenBank/DDBJ whole genome shotgun (WGS) entry which is preliminary data.</text>
</comment>
<evidence type="ECO:0000256" key="1">
    <source>
        <dbReference type="ARBA" id="ARBA00004141"/>
    </source>
</evidence>
<keyword evidence="3 5" id="KW-1133">Transmembrane helix</keyword>
<sequence>MNNKLTHSTGPLQAWTAALVFLLPFLSLVTLFGVSATSFLFLLSAMPLYLRGRAAVGYSWPEVRWVVFAFFYYFAFAALCYMVRPVAPLSNLEKPARMFFAISALMLVLVARPSRRALWWGVIAGALVALPQVAWQRIVLDIERPGGLLNAITFGDLSLCLALLALAAAVDFRSSTRQAVWPALGALAGLAGSVLSGTRGGWIALALALVVFVRHGHLVPSRRVRALLAASFALFAVAWFVPALGMQERVLQGVSDVRTWMDGGSAFSNVGIRLELWKGAAMLVSEHPWFGLDPAEYKAQLAQWAVAGKIDRVVLTMPHMHNDALQALVTGGLPGLLAWFGIMAAPFAFFAKAMRSGAGGAFAPALAGMLLVVCYFSFGLTEVIFWSVKGSLFYALMVFLLMGFCLIEKERIGK</sequence>
<dbReference type="InterPro" id="IPR051533">
    <property type="entry name" value="WaaL-like"/>
</dbReference>
<dbReference type="Proteomes" id="UP001204621">
    <property type="component" value="Unassembled WGS sequence"/>
</dbReference>
<evidence type="ECO:0000313" key="7">
    <source>
        <dbReference type="EMBL" id="MCS0658382.1"/>
    </source>
</evidence>
<evidence type="ECO:0000313" key="8">
    <source>
        <dbReference type="Proteomes" id="UP001204621"/>
    </source>
</evidence>
<feature type="transmembrane region" description="Helical" evidence="5">
    <location>
        <begin position="147"/>
        <end position="170"/>
    </location>
</feature>
<protein>
    <submittedName>
        <fullName evidence="7">O-antigen ligase family protein</fullName>
    </submittedName>
</protein>
<feature type="transmembrane region" description="Helical" evidence="5">
    <location>
        <begin position="224"/>
        <end position="241"/>
    </location>
</feature>
<dbReference type="InterPro" id="IPR007016">
    <property type="entry name" value="O-antigen_ligase-rel_domated"/>
</dbReference>
<accession>A0ABT2CWP1</accession>
<reference evidence="7 8" key="1">
    <citation type="submission" date="2022-08" db="EMBL/GenBank/DDBJ databases">
        <title>Reclassification of Massilia species as members of the genera Telluria, Duganella, Pseudoduganella, Mokoshia gen. nov. and Zemynaea gen. nov. using orthogonal and non-orthogonal genome-based approaches.</title>
        <authorList>
            <person name="Bowman J.P."/>
        </authorList>
    </citation>
    <scope>NUCLEOTIDE SEQUENCE [LARGE SCALE GENOMIC DNA]</scope>
    <source>
        <strain evidence="7 8">JCM 31606</strain>
    </source>
</reference>
<organism evidence="7 8">
    <name type="scientific">Massilia terrae</name>
    <dbReference type="NCBI Taxonomy" id="1811224"/>
    <lineage>
        <taxon>Bacteria</taxon>
        <taxon>Pseudomonadati</taxon>
        <taxon>Pseudomonadota</taxon>
        <taxon>Betaproteobacteria</taxon>
        <taxon>Burkholderiales</taxon>
        <taxon>Oxalobacteraceae</taxon>
        <taxon>Telluria group</taxon>
        <taxon>Massilia</taxon>
    </lineage>
</organism>
<dbReference type="EMBL" id="JANUGU010000002">
    <property type="protein sequence ID" value="MCS0658382.1"/>
    <property type="molecule type" value="Genomic_DNA"/>
</dbReference>
<proteinExistence type="predicted"/>
<evidence type="ECO:0000256" key="4">
    <source>
        <dbReference type="ARBA" id="ARBA00023136"/>
    </source>
</evidence>
<gene>
    <name evidence="7" type="ORF">NX778_09935</name>
</gene>